<dbReference type="KEGG" id="rhp:LPB142_14520"/>
<dbReference type="SUPFAM" id="SSF53335">
    <property type="entry name" value="S-adenosyl-L-methionine-dependent methyltransferases"/>
    <property type="match status" value="1"/>
</dbReference>
<dbReference type="Proteomes" id="UP000176562">
    <property type="component" value="Chromosome"/>
</dbReference>
<gene>
    <name evidence="4" type="ORF">LPB142_14520</name>
</gene>
<feature type="transmembrane region" description="Helical" evidence="2">
    <location>
        <begin position="50"/>
        <end position="70"/>
    </location>
</feature>
<feature type="transmembrane region" description="Helical" evidence="2">
    <location>
        <begin position="82"/>
        <end position="103"/>
    </location>
</feature>
<evidence type="ECO:0000313" key="4">
    <source>
        <dbReference type="EMBL" id="AOZ70391.1"/>
    </source>
</evidence>
<dbReference type="PANTHER" id="PTHR43318">
    <property type="entry name" value="UDP-N-ACETYLGLUCOSAMINE 4,6-DEHYDRATASE"/>
    <property type="match status" value="1"/>
</dbReference>
<dbReference type="InterPro" id="IPR036291">
    <property type="entry name" value="NAD(P)-bd_dom_sf"/>
</dbReference>
<keyword evidence="5" id="KW-1185">Reference proteome</keyword>
<sequence length="641" mass="69034">MIRKVISLTRSQKTRLLLASDILLVPVAFASAILLQHDGGEGLVRALAEHWGFLPILMFAAGALSVMLGLSRVRLKDYAGGAIGRTAGLSALLGLFSFLLSGISENGMALGFHVVFALVYFVGYFLARHAMYWVLTEIYLRSHVVTRVAIYGAGRTGLTLATELRQHPQIMAYAFLDDNATLHGMTVNGLPVYPGVHVQKVMETYKINRVILAMPSVSFDKQSFISKRLEKLGVEVQTLPSFAQLLGGEELMGKLMPTGPAALLARDPLDEALSSGCAAYRGANVLISGGGGSIGLELCRQVLACRPAKLVLFELSELALYTAEAEMRLLAETVGCEIVPVLGTIADGVQVAQVLAAHRIDVVLHAAAYKHVPLVEMNARAGLANNVLGTAVLAREAREAGVKRFVLVSSDKAVRPGNLMGASKRMAELIVQDLSARSNRTIFSIVRFGNVLGSSGSVLPLFQGQIARGGPITLTDERVTRYFMTMQEAARLVLLAGSFAEGGEVFVLDMGKPIRIGDLARRLIKAAGYTVRDAENPNGDIEIVTTGMRPGEKLHEELMVRKGAQTTAHPKIIRVREDSLSEIEMAAALRDLREALEQGGEAAVIEVVARAVREYNPQSLPAEAVQMQIAKARKALEKPAE</sequence>
<keyword evidence="2" id="KW-0472">Membrane</keyword>
<protein>
    <submittedName>
        <fullName evidence="4">Nucleotide sugar epimerase</fullName>
    </submittedName>
</protein>
<dbReference type="Gene3D" id="3.40.50.720">
    <property type="entry name" value="NAD(P)-binding Rossmann-like Domain"/>
    <property type="match status" value="2"/>
</dbReference>
<dbReference type="InterPro" id="IPR003869">
    <property type="entry name" value="Polysac_CapD-like"/>
</dbReference>
<dbReference type="CDD" id="cd05237">
    <property type="entry name" value="UDP_invert_4-6DH_SDR_e"/>
    <property type="match status" value="1"/>
</dbReference>
<keyword evidence="2" id="KW-0812">Transmembrane</keyword>
<dbReference type="InterPro" id="IPR029063">
    <property type="entry name" value="SAM-dependent_MTases_sf"/>
</dbReference>
<dbReference type="AlphaFoldDB" id="A0A1D9MEU4"/>
<name>A0A1D9MEU4_9RHOB</name>
<feature type="transmembrane region" description="Helical" evidence="2">
    <location>
        <begin position="16"/>
        <end position="35"/>
    </location>
</feature>
<accession>A0A1D9MEU4</accession>
<evidence type="ECO:0000313" key="5">
    <source>
        <dbReference type="Proteomes" id="UP000176562"/>
    </source>
</evidence>
<feature type="domain" description="Ketoreductase" evidence="3">
    <location>
        <begin position="283"/>
        <end position="454"/>
    </location>
</feature>
<dbReference type="SMART" id="SM00822">
    <property type="entry name" value="PKS_KR"/>
    <property type="match status" value="1"/>
</dbReference>
<dbReference type="Pfam" id="PF02719">
    <property type="entry name" value="Polysacc_synt_2"/>
    <property type="match status" value="1"/>
</dbReference>
<dbReference type="STRING" id="1850250.LPB142_14520"/>
<dbReference type="RefSeq" id="WP_071166790.1">
    <property type="nucleotide sequence ID" value="NZ_CP017781.1"/>
</dbReference>
<dbReference type="PANTHER" id="PTHR43318:SF1">
    <property type="entry name" value="POLYSACCHARIDE BIOSYNTHESIS PROTEIN EPSC-RELATED"/>
    <property type="match status" value="1"/>
</dbReference>
<comment type="similarity">
    <text evidence="1">Belongs to the polysaccharide synthase family.</text>
</comment>
<dbReference type="InterPro" id="IPR051203">
    <property type="entry name" value="Polysaccharide_Synthase-Rel"/>
</dbReference>
<dbReference type="InterPro" id="IPR057326">
    <property type="entry name" value="KR_dom"/>
</dbReference>
<feature type="transmembrane region" description="Helical" evidence="2">
    <location>
        <begin position="109"/>
        <end position="127"/>
    </location>
</feature>
<reference evidence="4 5" key="1">
    <citation type="submission" date="2016-10" db="EMBL/GenBank/DDBJ databases">
        <title>Rhodobacter sp. LPB0142, isolated from sea water.</title>
        <authorList>
            <person name="Kim E."/>
            <person name="Yi H."/>
        </authorList>
    </citation>
    <scope>NUCLEOTIDE SEQUENCE [LARGE SCALE GENOMIC DNA]</scope>
    <source>
        <strain evidence="4 5">LPB0142</strain>
    </source>
</reference>
<evidence type="ECO:0000259" key="3">
    <source>
        <dbReference type="SMART" id="SM00822"/>
    </source>
</evidence>
<organism evidence="4 5">
    <name type="scientific">Rhodobacter xanthinilyticus</name>
    <dbReference type="NCBI Taxonomy" id="1850250"/>
    <lineage>
        <taxon>Bacteria</taxon>
        <taxon>Pseudomonadati</taxon>
        <taxon>Pseudomonadota</taxon>
        <taxon>Alphaproteobacteria</taxon>
        <taxon>Rhodobacterales</taxon>
        <taxon>Rhodobacter group</taxon>
        <taxon>Rhodobacter</taxon>
    </lineage>
</organism>
<proteinExistence type="inferred from homology"/>
<dbReference type="EMBL" id="CP017781">
    <property type="protein sequence ID" value="AOZ70391.1"/>
    <property type="molecule type" value="Genomic_DNA"/>
</dbReference>
<keyword evidence="2" id="KW-1133">Transmembrane helix</keyword>
<evidence type="ECO:0000256" key="2">
    <source>
        <dbReference type="SAM" id="Phobius"/>
    </source>
</evidence>
<evidence type="ECO:0000256" key="1">
    <source>
        <dbReference type="ARBA" id="ARBA00007430"/>
    </source>
</evidence>
<dbReference type="SUPFAM" id="SSF51735">
    <property type="entry name" value="NAD(P)-binding Rossmann-fold domains"/>
    <property type="match status" value="1"/>
</dbReference>